<protein>
    <submittedName>
        <fullName evidence="2">DUF3021 domain-containing protein</fullName>
    </submittedName>
</protein>
<dbReference type="EMBL" id="PRDG01000005">
    <property type="protein sequence ID" value="MBP2623923.1"/>
    <property type="molecule type" value="Genomic_DNA"/>
</dbReference>
<comment type="caution">
    <text evidence="2">The sequence shown here is derived from an EMBL/GenBank/DDBJ whole genome shotgun (WGS) entry which is preliminary data.</text>
</comment>
<evidence type="ECO:0000313" key="3">
    <source>
        <dbReference type="Proteomes" id="UP001519296"/>
    </source>
</evidence>
<dbReference type="RefSeq" id="WP_209628430.1">
    <property type="nucleotide sequence ID" value="NZ_PRDG01000005.1"/>
</dbReference>
<feature type="transmembrane region" description="Helical" evidence="1">
    <location>
        <begin position="54"/>
        <end position="77"/>
    </location>
</feature>
<dbReference type="Proteomes" id="UP001519296">
    <property type="component" value="Unassembled WGS sequence"/>
</dbReference>
<name>A0ABS5B501_9STRE</name>
<keyword evidence="1" id="KW-0472">Membrane</keyword>
<dbReference type="Pfam" id="PF11457">
    <property type="entry name" value="DUF3021"/>
    <property type="match status" value="1"/>
</dbReference>
<accession>A0ABS5B501</accession>
<keyword evidence="1" id="KW-1133">Transmembrane helix</keyword>
<keyword evidence="1" id="KW-0812">Transmembrane</keyword>
<evidence type="ECO:0000313" key="2">
    <source>
        <dbReference type="EMBL" id="MBP2623923.1"/>
    </source>
</evidence>
<feature type="transmembrane region" description="Helical" evidence="1">
    <location>
        <begin position="89"/>
        <end position="109"/>
    </location>
</feature>
<organism evidence="2 3">
    <name type="scientific">Streptococcus oricebi</name>
    <dbReference type="NCBI Taxonomy" id="1547447"/>
    <lineage>
        <taxon>Bacteria</taxon>
        <taxon>Bacillati</taxon>
        <taxon>Bacillota</taxon>
        <taxon>Bacilli</taxon>
        <taxon>Lactobacillales</taxon>
        <taxon>Streptococcaceae</taxon>
        <taxon>Streptococcus</taxon>
    </lineage>
</organism>
<reference evidence="2 3" key="1">
    <citation type="submission" date="2018-02" db="EMBL/GenBank/DDBJ databases">
        <title>Draft genome sequence of Streptococcus oricebi CCUG 70868T type strain.</title>
        <authorList>
            <person name="Mendez V."/>
            <person name="Salva-Serra F."/>
            <person name="Jaen-Luchoro D."/>
            <person name="Gonzales-Siles L."/>
            <person name="Karlsson R."/>
            <person name="Engstrom-Jakobsson H."/>
            <person name="Busquets A."/>
            <person name="Gomila M."/>
            <person name="Pineiro-Iglesias B."/>
            <person name="Bennasar-Figueras A."/>
            <person name="Seeger M."/>
            <person name="Moore E."/>
        </authorList>
    </citation>
    <scope>NUCLEOTIDE SEQUENCE [LARGE SCALE GENOMIC DNA]</scope>
    <source>
        <strain evidence="2 3">CCUG 70868</strain>
    </source>
</reference>
<sequence length="153" mass="17098">MKLKKFLEAGAIGIITGLLISIVFSALSSSQSYTPLNAHSPVGQWLSDQGVPGAFIMLYALLIWFLLGLLFGISSQFFERNWSPLKATLAHYLTSLFGFLPLAFLAGWIDPVSPLSFILSITLQFSAIYLILWIIFYMVTRKKIKEINHILGQ</sequence>
<feature type="transmembrane region" description="Helical" evidence="1">
    <location>
        <begin position="115"/>
        <end position="139"/>
    </location>
</feature>
<proteinExistence type="predicted"/>
<gene>
    <name evidence="2" type="ORF">C4K46_08235</name>
</gene>
<keyword evidence="3" id="KW-1185">Reference proteome</keyword>
<evidence type="ECO:0000256" key="1">
    <source>
        <dbReference type="SAM" id="Phobius"/>
    </source>
</evidence>
<dbReference type="InterPro" id="IPR021560">
    <property type="entry name" value="DUF3021"/>
</dbReference>